<organism evidence="7 8">
    <name type="scientific">Marinibaculum pumilum</name>
    <dbReference type="NCBI Taxonomy" id="1766165"/>
    <lineage>
        <taxon>Bacteria</taxon>
        <taxon>Pseudomonadati</taxon>
        <taxon>Pseudomonadota</taxon>
        <taxon>Alphaproteobacteria</taxon>
        <taxon>Rhodospirillales</taxon>
        <taxon>Rhodospirillaceae</taxon>
        <taxon>Marinibaculum</taxon>
    </lineage>
</organism>
<dbReference type="EMBL" id="JBHRTR010000028">
    <property type="protein sequence ID" value="MFC3228908.1"/>
    <property type="molecule type" value="Genomic_DNA"/>
</dbReference>
<gene>
    <name evidence="7" type="ORF">ACFOGJ_16805</name>
</gene>
<sequence length="162" mass="17202">MPDQSDEPAPVQAGDIGAICRRYGSRPDALIEILHDVQAALGHVPPDLLPAIAAELNLSRAEVFGTFSFYHDFHDRPPAARVLQLCRAEACQSVGCEDLARHAEARLGTVAGVELRTVYCLGNCALGPAAMLDGRLHGRLTPQRLDALLDLPAGSKAGEAAE</sequence>
<dbReference type="RefSeq" id="WP_379902477.1">
    <property type="nucleotide sequence ID" value="NZ_JBHRTR010000028.1"/>
</dbReference>
<keyword evidence="3" id="KW-0479">Metal-binding</keyword>
<dbReference type="Gene3D" id="1.10.10.1590">
    <property type="entry name" value="NADH-quinone oxidoreductase subunit E"/>
    <property type="match status" value="1"/>
</dbReference>
<dbReference type="InterPro" id="IPR028431">
    <property type="entry name" value="NADP_DH_HndA-like"/>
</dbReference>
<protein>
    <submittedName>
        <fullName evidence="7">NAD(P)H-dependent oxidoreductase subunit E</fullName>
    </submittedName>
</protein>
<name>A0ABV7L2P3_9PROT</name>
<evidence type="ECO:0000313" key="7">
    <source>
        <dbReference type="EMBL" id="MFC3228908.1"/>
    </source>
</evidence>
<evidence type="ECO:0000256" key="6">
    <source>
        <dbReference type="ARBA" id="ARBA00034078"/>
    </source>
</evidence>
<dbReference type="Gene3D" id="3.40.30.10">
    <property type="entry name" value="Glutaredoxin"/>
    <property type="match status" value="1"/>
</dbReference>
<dbReference type="InterPro" id="IPR036249">
    <property type="entry name" value="Thioredoxin-like_sf"/>
</dbReference>
<dbReference type="Pfam" id="PF01257">
    <property type="entry name" value="2Fe-2S_thioredx"/>
    <property type="match status" value="1"/>
</dbReference>
<dbReference type="Proteomes" id="UP001595528">
    <property type="component" value="Unassembled WGS sequence"/>
</dbReference>
<evidence type="ECO:0000256" key="3">
    <source>
        <dbReference type="ARBA" id="ARBA00022723"/>
    </source>
</evidence>
<evidence type="ECO:0000256" key="5">
    <source>
        <dbReference type="ARBA" id="ARBA00023014"/>
    </source>
</evidence>
<keyword evidence="4" id="KW-0408">Iron</keyword>
<keyword evidence="2" id="KW-0001">2Fe-2S</keyword>
<keyword evidence="5" id="KW-0411">Iron-sulfur</keyword>
<proteinExistence type="inferred from homology"/>
<evidence type="ECO:0000313" key="8">
    <source>
        <dbReference type="Proteomes" id="UP001595528"/>
    </source>
</evidence>
<evidence type="ECO:0000256" key="2">
    <source>
        <dbReference type="ARBA" id="ARBA00022714"/>
    </source>
</evidence>
<reference evidence="8" key="1">
    <citation type="journal article" date="2019" name="Int. J. Syst. Evol. Microbiol.">
        <title>The Global Catalogue of Microorganisms (GCM) 10K type strain sequencing project: providing services to taxonomists for standard genome sequencing and annotation.</title>
        <authorList>
            <consortium name="The Broad Institute Genomics Platform"/>
            <consortium name="The Broad Institute Genome Sequencing Center for Infectious Disease"/>
            <person name="Wu L."/>
            <person name="Ma J."/>
        </authorList>
    </citation>
    <scope>NUCLEOTIDE SEQUENCE [LARGE SCALE GENOMIC DNA]</scope>
    <source>
        <strain evidence="8">KCTC 42964</strain>
    </source>
</reference>
<comment type="caution">
    <text evidence="7">The sequence shown here is derived from an EMBL/GenBank/DDBJ whole genome shotgun (WGS) entry which is preliminary data.</text>
</comment>
<dbReference type="InterPro" id="IPR002023">
    <property type="entry name" value="NuoE-like"/>
</dbReference>
<dbReference type="PANTHER" id="PTHR43342:SF1">
    <property type="entry name" value="BIFURCATING [FEFE] HYDROGENASE GAMMA SUBUNIT"/>
    <property type="match status" value="1"/>
</dbReference>
<dbReference type="PANTHER" id="PTHR43342">
    <property type="entry name" value="NADH-QUINONE OXIDOREDUCTASE, E SUBUNIT"/>
    <property type="match status" value="1"/>
</dbReference>
<dbReference type="SUPFAM" id="SSF52833">
    <property type="entry name" value="Thioredoxin-like"/>
    <property type="match status" value="1"/>
</dbReference>
<evidence type="ECO:0000256" key="4">
    <source>
        <dbReference type="ARBA" id="ARBA00023004"/>
    </source>
</evidence>
<comment type="cofactor">
    <cofactor evidence="6">
        <name>[2Fe-2S] cluster</name>
        <dbReference type="ChEBI" id="CHEBI:190135"/>
    </cofactor>
</comment>
<dbReference type="PIRSF" id="PIRSF000216">
    <property type="entry name" value="NADH_DH_24kDa"/>
    <property type="match status" value="1"/>
</dbReference>
<accession>A0ABV7L2P3</accession>
<dbReference type="InterPro" id="IPR041921">
    <property type="entry name" value="NuoE_N"/>
</dbReference>
<evidence type="ECO:0000256" key="1">
    <source>
        <dbReference type="ARBA" id="ARBA00010643"/>
    </source>
</evidence>
<keyword evidence="8" id="KW-1185">Reference proteome</keyword>
<comment type="similarity">
    <text evidence="1">Belongs to the complex I 24 kDa subunit family.</text>
</comment>